<dbReference type="AlphaFoldDB" id="A0A8S9ZVF0"/>
<proteinExistence type="predicted"/>
<protein>
    <submittedName>
        <fullName evidence="1">Uncharacterized protein</fullName>
    </submittedName>
</protein>
<sequence>MYLLNIIITKLFNNNNNTTTINNNNSFFYLLLLNNNKQIINELVDQIESIDVFTNQLIIITTRQGPPDMAKVMIQIVDIETGEVLPHLNLTGILLLLTRGKYTINWLKPNNWYGIYFRAEQSYNGGIAIYVNEEAYLLKTKRIDEINKEGKQIIIFNILRNEENGNSVENLILKMKWEQPKEERQNLDGLANITLFCNEQINYKQLKLNGNEEEKLIKINLDNNYKINEELNNKNNNKKINKIIIKQLFIKYLKNNGNNFILEKLQNGKYYGVQYTYGKTSPFVYEESQRFLLNTGSLDEPLFWQFNIIDEKGIKPNIIATALLGFKNYEIGVDVEPLCEDNNNNNNNLLHFWLNKLNNKKELPELNILELLCTILPKHNICQIPGNAVMIKGCLINKNKKDNLCWITNIIINEKLYSEKRKCLSLINSVPQLPEKIKIMPGNNSQLNNTKLIEKNNYKIQRYKYICNTIKFTNIPIKKSIPPFYIKISR</sequence>
<organism evidence="1 2">
    <name type="scientific">Meloidogyne graminicola</name>
    <dbReference type="NCBI Taxonomy" id="189291"/>
    <lineage>
        <taxon>Eukaryota</taxon>
        <taxon>Metazoa</taxon>
        <taxon>Ecdysozoa</taxon>
        <taxon>Nematoda</taxon>
        <taxon>Chromadorea</taxon>
        <taxon>Rhabditida</taxon>
        <taxon>Tylenchina</taxon>
        <taxon>Tylenchomorpha</taxon>
        <taxon>Tylenchoidea</taxon>
        <taxon>Meloidogynidae</taxon>
        <taxon>Meloidogyninae</taxon>
        <taxon>Meloidogyne</taxon>
    </lineage>
</organism>
<dbReference type="OrthoDB" id="5791188at2759"/>
<name>A0A8S9ZVF0_9BILA</name>
<comment type="caution">
    <text evidence="1">The sequence shown here is derived from an EMBL/GenBank/DDBJ whole genome shotgun (WGS) entry which is preliminary data.</text>
</comment>
<dbReference type="EMBL" id="JABEBT010000018">
    <property type="protein sequence ID" value="KAF7637683.1"/>
    <property type="molecule type" value="Genomic_DNA"/>
</dbReference>
<evidence type="ECO:0000313" key="1">
    <source>
        <dbReference type="EMBL" id="KAF7637683.1"/>
    </source>
</evidence>
<gene>
    <name evidence="1" type="ORF">Mgra_00002942</name>
</gene>
<evidence type="ECO:0000313" key="2">
    <source>
        <dbReference type="Proteomes" id="UP000605970"/>
    </source>
</evidence>
<accession>A0A8S9ZVF0</accession>
<reference evidence="1" key="1">
    <citation type="journal article" date="2020" name="Ecol. Evol.">
        <title>Genome structure and content of the rice root-knot nematode (Meloidogyne graminicola).</title>
        <authorList>
            <person name="Phan N.T."/>
            <person name="Danchin E.G.J."/>
            <person name="Klopp C."/>
            <person name="Perfus-Barbeoch L."/>
            <person name="Kozlowski D.K."/>
            <person name="Koutsovoulos G.D."/>
            <person name="Lopez-Roques C."/>
            <person name="Bouchez O."/>
            <person name="Zahm M."/>
            <person name="Besnard G."/>
            <person name="Bellafiore S."/>
        </authorList>
    </citation>
    <scope>NUCLEOTIDE SEQUENCE</scope>
    <source>
        <strain evidence="1">VN-18</strain>
    </source>
</reference>
<dbReference type="Proteomes" id="UP000605970">
    <property type="component" value="Unassembled WGS sequence"/>
</dbReference>
<keyword evidence="2" id="KW-1185">Reference proteome</keyword>